<accession>A0A067D5W4</accession>
<proteinExistence type="predicted"/>
<dbReference type="EMBL" id="KK792576">
    <property type="protein sequence ID" value="KDO36929.1"/>
    <property type="molecule type" value="Genomic_DNA"/>
</dbReference>
<sequence length="68" mass="7763">MALIHQPLEPSTSRRSPKAMLLVTWSPANDIFYEPSEHPSTTLWSTSFVNWFDSCSVVGVFVFIRHLP</sequence>
<dbReference type="AlphaFoldDB" id="A0A067D5W4"/>
<organism evidence="1 2">
    <name type="scientific">Citrus sinensis</name>
    <name type="common">Sweet orange</name>
    <name type="synonym">Citrus aurantium var. sinensis</name>
    <dbReference type="NCBI Taxonomy" id="2711"/>
    <lineage>
        <taxon>Eukaryota</taxon>
        <taxon>Viridiplantae</taxon>
        <taxon>Streptophyta</taxon>
        <taxon>Embryophyta</taxon>
        <taxon>Tracheophyta</taxon>
        <taxon>Spermatophyta</taxon>
        <taxon>Magnoliopsida</taxon>
        <taxon>eudicotyledons</taxon>
        <taxon>Gunneridae</taxon>
        <taxon>Pentapetalae</taxon>
        <taxon>rosids</taxon>
        <taxon>malvids</taxon>
        <taxon>Sapindales</taxon>
        <taxon>Rutaceae</taxon>
        <taxon>Aurantioideae</taxon>
        <taxon>Citrus</taxon>
    </lineage>
</organism>
<reference evidence="1 2" key="1">
    <citation type="submission" date="2014-04" db="EMBL/GenBank/DDBJ databases">
        <authorList>
            <consortium name="International Citrus Genome Consortium"/>
            <person name="Gmitter F."/>
            <person name="Chen C."/>
            <person name="Farmerie W."/>
            <person name="Harkins T."/>
            <person name="Desany B."/>
            <person name="Mohiuddin M."/>
            <person name="Kodira C."/>
            <person name="Borodovsky M."/>
            <person name="Lomsadze A."/>
            <person name="Burns P."/>
            <person name="Jenkins J."/>
            <person name="Prochnik S."/>
            <person name="Shu S."/>
            <person name="Chapman J."/>
            <person name="Pitluck S."/>
            <person name="Schmutz J."/>
            <person name="Rokhsar D."/>
        </authorList>
    </citation>
    <scope>NUCLEOTIDE SEQUENCE</scope>
</reference>
<dbReference type="EMBL" id="KK792576">
    <property type="protein sequence ID" value="KDO36928.1"/>
    <property type="molecule type" value="Genomic_DNA"/>
</dbReference>
<gene>
    <name evidence="1" type="ORF">CISIN_1g035313mg</name>
</gene>
<evidence type="ECO:0000313" key="2">
    <source>
        <dbReference type="Proteomes" id="UP000027120"/>
    </source>
</evidence>
<keyword evidence="2" id="KW-1185">Reference proteome</keyword>
<protein>
    <submittedName>
        <fullName evidence="1">Uncharacterized protein</fullName>
    </submittedName>
</protein>
<dbReference type="EMBL" id="KK792576">
    <property type="protein sequence ID" value="KDO36930.1"/>
    <property type="molecule type" value="Genomic_DNA"/>
</dbReference>
<dbReference type="Proteomes" id="UP000027120">
    <property type="component" value="Unassembled WGS sequence"/>
</dbReference>
<evidence type="ECO:0000313" key="1">
    <source>
        <dbReference type="EMBL" id="KDO36930.1"/>
    </source>
</evidence>
<name>A0A067D5W4_CITSI</name>